<dbReference type="InterPro" id="IPR005814">
    <property type="entry name" value="Aminotrans_3"/>
</dbReference>
<dbReference type="GO" id="GO:0008483">
    <property type="term" value="F:transaminase activity"/>
    <property type="evidence" value="ECO:0007669"/>
    <property type="project" value="UniProtKB-KW"/>
</dbReference>
<dbReference type="GO" id="GO:0030170">
    <property type="term" value="F:pyridoxal phosphate binding"/>
    <property type="evidence" value="ECO:0007669"/>
    <property type="project" value="InterPro"/>
</dbReference>
<dbReference type="Proteomes" id="UP000611459">
    <property type="component" value="Unassembled WGS sequence"/>
</dbReference>
<dbReference type="EMBL" id="JAENIB010000010">
    <property type="protein sequence ID" value="MBK1932731.1"/>
    <property type="molecule type" value="Genomic_DNA"/>
</dbReference>
<evidence type="ECO:0000313" key="5">
    <source>
        <dbReference type="EMBL" id="MBO1833362.1"/>
    </source>
</evidence>
<evidence type="ECO:0000313" key="6">
    <source>
        <dbReference type="EMBL" id="WFN22303.1"/>
    </source>
</evidence>
<evidence type="ECO:0000256" key="1">
    <source>
        <dbReference type="ARBA" id="ARBA00001933"/>
    </source>
</evidence>
<evidence type="ECO:0000313" key="4">
    <source>
        <dbReference type="EMBL" id="MBK1932731.1"/>
    </source>
</evidence>
<dbReference type="Pfam" id="PF00202">
    <property type="entry name" value="Aminotran_3"/>
    <property type="match status" value="1"/>
</dbReference>
<dbReference type="RefSeq" id="WP_039353287.1">
    <property type="nucleotide sequence ID" value="NZ_AP018359.1"/>
</dbReference>
<dbReference type="Proteomes" id="UP001220209">
    <property type="component" value="Chromosome 3"/>
</dbReference>
<proteinExistence type="inferred from homology"/>
<name>A0A1E3FL93_9BURK</name>
<gene>
    <name evidence="5" type="ORF">J4M89_28630</name>
    <name evidence="4" type="ORF">JIN94_22860</name>
    <name evidence="6" type="ORF">LXE91_37055</name>
</gene>
<dbReference type="PROSITE" id="PS00600">
    <property type="entry name" value="AA_TRANSFER_CLASS_3"/>
    <property type="match status" value="1"/>
</dbReference>
<dbReference type="PANTHER" id="PTHR43713:SF3">
    <property type="entry name" value="GLUTAMATE-1-SEMIALDEHYDE 2,1-AMINOMUTASE 1, CHLOROPLASTIC-RELATED"/>
    <property type="match status" value="1"/>
</dbReference>
<dbReference type="Gene3D" id="3.40.640.10">
    <property type="entry name" value="Type I PLP-dependent aspartate aminotransferase-like (Major domain)"/>
    <property type="match status" value="1"/>
</dbReference>
<dbReference type="InterPro" id="IPR015422">
    <property type="entry name" value="PyrdxlP-dep_Trfase_small"/>
</dbReference>
<dbReference type="Gene3D" id="3.90.1150.10">
    <property type="entry name" value="Aspartate Aminotransferase, domain 1"/>
    <property type="match status" value="1"/>
</dbReference>
<evidence type="ECO:0000313" key="8">
    <source>
        <dbReference type="Proteomes" id="UP000664048"/>
    </source>
</evidence>
<evidence type="ECO:0000256" key="3">
    <source>
        <dbReference type="RuleBase" id="RU003560"/>
    </source>
</evidence>
<dbReference type="EMBL" id="JAGEMX010000011">
    <property type="protein sequence ID" value="MBO1833362.1"/>
    <property type="molecule type" value="Genomic_DNA"/>
</dbReference>
<comment type="similarity">
    <text evidence="3">Belongs to the class-III pyridoxal-phosphate-dependent aminotransferase family.</text>
</comment>
<keyword evidence="8" id="KW-1185">Reference proteome</keyword>
<dbReference type="SUPFAM" id="SSF53383">
    <property type="entry name" value="PLP-dependent transferases"/>
    <property type="match status" value="1"/>
</dbReference>
<keyword evidence="4" id="KW-0032">Aminotransferase</keyword>
<dbReference type="GeneID" id="93194626"/>
<dbReference type="OrthoDB" id="9801052at2"/>
<dbReference type="InterPro" id="IPR049704">
    <property type="entry name" value="Aminotrans_3_PPA_site"/>
</dbReference>
<dbReference type="Proteomes" id="UP000664048">
    <property type="component" value="Unassembled WGS sequence"/>
</dbReference>
<organism evidence="4 7">
    <name type="scientific">Burkholderia contaminans</name>
    <dbReference type="NCBI Taxonomy" id="488447"/>
    <lineage>
        <taxon>Bacteria</taxon>
        <taxon>Pseudomonadati</taxon>
        <taxon>Pseudomonadota</taxon>
        <taxon>Betaproteobacteria</taxon>
        <taxon>Burkholderiales</taxon>
        <taxon>Burkholderiaceae</taxon>
        <taxon>Burkholderia</taxon>
        <taxon>Burkholderia cepacia complex</taxon>
    </lineage>
</organism>
<keyword evidence="2 3" id="KW-0663">Pyridoxal phosphate</keyword>
<reference evidence="4" key="1">
    <citation type="submission" date="2021-01" db="EMBL/GenBank/DDBJ databases">
        <title>Outbreak of Burkholderia contaminns endophthalmitis traced to a clinical ventilation system.</title>
        <authorList>
            <person name="Lipuma J."/>
            <person name="Spilker T."/>
            <person name="Kratholm J."/>
        </authorList>
    </citation>
    <scope>NUCLEOTIDE SEQUENCE</scope>
    <source>
        <strain evidence="4">HI4954</strain>
    </source>
</reference>
<accession>A0A1E3FL93</accession>
<comment type="cofactor">
    <cofactor evidence="1">
        <name>pyridoxal 5'-phosphate</name>
        <dbReference type="ChEBI" id="CHEBI:597326"/>
    </cofactor>
</comment>
<evidence type="ECO:0000313" key="9">
    <source>
        <dbReference type="Proteomes" id="UP001220209"/>
    </source>
</evidence>
<evidence type="ECO:0000313" key="7">
    <source>
        <dbReference type="Proteomes" id="UP000611459"/>
    </source>
</evidence>
<keyword evidence="4" id="KW-0808">Transferase</keyword>
<reference evidence="6 9" key="3">
    <citation type="submission" date="2021-12" db="EMBL/GenBank/DDBJ databases">
        <title>Genomic and phenotypic characterization of three Burkholderia contaminans isolates recovered from different sources.</title>
        <authorList>
            <person name="Lopez De Volder A."/>
            <person name="Fan Y."/>
            <person name="Nunvar J."/>
            <person name="Herrera T."/>
            <person name="Timp W."/>
            <person name="Degrossi J."/>
        </authorList>
    </citation>
    <scope>NUCLEOTIDE SEQUENCE [LARGE SCALE GENOMIC DNA]</scope>
    <source>
        <strain evidence="6 9">LMG 23361</strain>
    </source>
</reference>
<dbReference type="AlphaFoldDB" id="A0A1E3FL93"/>
<reference evidence="5 8" key="2">
    <citation type="submission" date="2021-03" db="EMBL/GenBank/DDBJ databases">
        <title>Clinical course, treatment and visual outcome of an outbreak of Burkholderia contaminans endophthalmitis following cataract surgery.</title>
        <authorList>
            <person name="Lind C."/>
            <person name="Olsen K."/>
            <person name="Angelsen N.K."/>
            <person name="Krefting E.A."/>
            <person name="Fossen K."/>
            <person name="Gravningen K."/>
            <person name="Depoorter E."/>
            <person name="Vandamme P."/>
            <person name="Bertelsen G."/>
        </authorList>
    </citation>
    <scope>NUCLEOTIDE SEQUENCE [LARGE SCALE GENOMIC DNA]</scope>
    <source>
        <strain evidence="5 8">51242556</strain>
    </source>
</reference>
<dbReference type="EMBL" id="CP090642">
    <property type="protein sequence ID" value="WFN22303.1"/>
    <property type="molecule type" value="Genomic_DNA"/>
</dbReference>
<evidence type="ECO:0000256" key="2">
    <source>
        <dbReference type="ARBA" id="ARBA00022898"/>
    </source>
</evidence>
<dbReference type="InterPro" id="IPR015421">
    <property type="entry name" value="PyrdxlP-dep_Trfase_major"/>
</dbReference>
<dbReference type="PANTHER" id="PTHR43713">
    <property type="entry name" value="GLUTAMATE-1-SEMIALDEHYDE 2,1-AMINOMUTASE"/>
    <property type="match status" value="1"/>
</dbReference>
<protein>
    <submittedName>
        <fullName evidence="4">Aminotransferase class III-fold pyridoxal phosphate-dependent enzyme</fullName>
    </submittedName>
</protein>
<dbReference type="InterPro" id="IPR015424">
    <property type="entry name" value="PyrdxlP-dep_Trfase"/>
</dbReference>
<sequence length="422" mass="47176">MDRLARKNEWFARAEKVIPGGMYGHQSVKYLTEDFPLYFAKAKGTHLWDVDGNQYIDYVCGYGTNLFGYGNERIEQAAARQLQKIDTATGPSEVMVQLAEALTQQVSHADWAMFCKNGSDATSMAMVISRAYREKRKILVARGTYHGASPWNVPYTTGITKEDRAHVVHFEYNDIESLNAAVKSVDGDVAAIYATPFRHEVLYDQFFPSIEYAKECRRLADEQEALLVVDEVRTGLRLSRDCSWSDWGVHPDLSCWGKAIGGGYAIAAVLGSDKAREAATKIFVTGSYWLSAVPMAAAIETLRLVRETDYLEHTRRLADKLRAGLAEQAERHGFELKQTGPSVMPQMLFAGDDELVSRGRAWASEVIKNGAYLHPWHNMFFTASHTDEDIARTLEATEAAFGAIKQKAVAVSRLDILDTVQR</sequence>